<proteinExistence type="predicted"/>
<name>A0ABS8AJT5_9BACT</name>
<feature type="signal peptide" evidence="1">
    <location>
        <begin position="1"/>
        <end position="18"/>
    </location>
</feature>
<evidence type="ECO:0000313" key="2">
    <source>
        <dbReference type="EMBL" id="MCB2406465.1"/>
    </source>
</evidence>
<evidence type="ECO:0008006" key="4">
    <source>
        <dbReference type="Google" id="ProtNLM"/>
    </source>
</evidence>
<evidence type="ECO:0000313" key="3">
    <source>
        <dbReference type="Proteomes" id="UP001165296"/>
    </source>
</evidence>
<feature type="chain" id="PRO_5046465944" description="DUF4382 domain-containing protein" evidence="1">
    <location>
        <begin position="19"/>
        <end position="198"/>
    </location>
</feature>
<reference evidence="2" key="1">
    <citation type="submission" date="2021-10" db="EMBL/GenBank/DDBJ databases">
        <authorList>
            <person name="Dean J.D."/>
            <person name="Kim M.K."/>
            <person name="Newey C.N."/>
            <person name="Stoker T.S."/>
            <person name="Thompson D.W."/>
            <person name="Grose J.H."/>
        </authorList>
    </citation>
    <scope>NUCLEOTIDE SEQUENCE</scope>
    <source>
        <strain evidence="2">BT178</strain>
    </source>
</reference>
<protein>
    <recommendedName>
        <fullName evidence="4">DUF4382 domain-containing protein</fullName>
    </recommendedName>
</protein>
<dbReference type="PROSITE" id="PS51257">
    <property type="entry name" value="PROKAR_LIPOPROTEIN"/>
    <property type="match status" value="1"/>
</dbReference>
<dbReference type="EMBL" id="JAJADR010000001">
    <property type="protein sequence ID" value="MCB2406465.1"/>
    <property type="molecule type" value="Genomic_DNA"/>
</dbReference>
<accession>A0ABS8AJT5</accession>
<keyword evidence="3" id="KW-1185">Reference proteome</keyword>
<dbReference type="RefSeq" id="WP_226170369.1">
    <property type="nucleotide sequence ID" value="NZ_JAJADR010000001.1"/>
</dbReference>
<dbReference type="Proteomes" id="UP001165296">
    <property type="component" value="Unassembled WGS sequence"/>
</dbReference>
<gene>
    <name evidence="2" type="ORF">LGH74_00615</name>
</gene>
<organism evidence="2 3">
    <name type="scientific">Hymenobacter lucidus</name>
    <dbReference type="NCBI Taxonomy" id="2880930"/>
    <lineage>
        <taxon>Bacteria</taxon>
        <taxon>Pseudomonadati</taxon>
        <taxon>Bacteroidota</taxon>
        <taxon>Cytophagia</taxon>
        <taxon>Cytophagales</taxon>
        <taxon>Hymenobacteraceae</taxon>
        <taxon>Hymenobacter</taxon>
    </lineage>
</organism>
<evidence type="ECO:0000256" key="1">
    <source>
        <dbReference type="SAM" id="SignalP"/>
    </source>
</evidence>
<keyword evidence="1" id="KW-0732">Signal</keyword>
<sequence length="198" mass="22080">MKYTATLSLLLSCALAFATGCSKDNEETVPSTETTLTRSIVYHDQARPTRRDTTFQTKVLVSEAWQYGPYFDVRVYPRAGKEGLVFNLERGSMPAALEGTYSLKTVENFDALDTEVSYSFEIPNTMGGSNQYNSNFHTVAGDFTITKFDTQRLLLDGTYTVTLVDVKDPMAVYGAPNPRHCDVIIRGRFSNLPLQTSK</sequence>
<comment type="caution">
    <text evidence="2">The sequence shown here is derived from an EMBL/GenBank/DDBJ whole genome shotgun (WGS) entry which is preliminary data.</text>
</comment>